<dbReference type="OrthoDB" id="2445211at2759"/>
<dbReference type="Proteomes" id="UP000266673">
    <property type="component" value="Unassembled WGS sequence"/>
</dbReference>
<dbReference type="AlphaFoldDB" id="A0A397VFZ1"/>
<evidence type="ECO:0000256" key="1">
    <source>
        <dbReference type="SAM" id="MobiDB-lite"/>
    </source>
</evidence>
<sequence length="190" mass="22031">MEWTPEYSDLGKLNEKNRINTRWHFLVLDFGFFLLETSTNNFLLSMGFAILKRGDWNHLVALKLVHNSWSIYIDLSSNYCNNGAELKGLHRVWQLREVVLGYHLEWELSGKVVSHYTDKSKESEKQKPIWQVPSKEVALIFDGATKIGIWTKTEEPDVVLGDKVYQPGRRSRTGGKEPMLRNWGPRGEKP</sequence>
<dbReference type="EMBL" id="QKWP01000516">
    <property type="protein sequence ID" value="RIB18783.1"/>
    <property type="molecule type" value="Genomic_DNA"/>
</dbReference>
<protein>
    <submittedName>
        <fullName evidence="2">Uncharacterized protein</fullName>
    </submittedName>
</protein>
<evidence type="ECO:0000313" key="3">
    <source>
        <dbReference type="Proteomes" id="UP000266673"/>
    </source>
</evidence>
<reference evidence="2 3" key="1">
    <citation type="submission" date="2018-06" db="EMBL/GenBank/DDBJ databases">
        <title>Comparative genomics reveals the genomic features of Rhizophagus irregularis, R. cerebriforme, R. diaphanum and Gigaspora rosea, and their symbiotic lifestyle signature.</title>
        <authorList>
            <person name="Morin E."/>
            <person name="San Clemente H."/>
            <person name="Chen E.C.H."/>
            <person name="De La Providencia I."/>
            <person name="Hainaut M."/>
            <person name="Kuo A."/>
            <person name="Kohler A."/>
            <person name="Murat C."/>
            <person name="Tang N."/>
            <person name="Roy S."/>
            <person name="Loubradou J."/>
            <person name="Henrissat B."/>
            <person name="Grigoriev I.V."/>
            <person name="Corradi N."/>
            <person name="Roux C."/>
            <person name="Martin F.M."/>
        </authorList>
    </citation>
    <scope>NUCLEOTIDE SEQUENCE [LARGE SCALE GENOMIC DNA]</scope>
    <source>
        <strain evidence="2 3">DAOM 194757</strain>
    </source>
</reference>
<evidence type="ECO:0000313" key="2">
    <source>
        <dbReference type="EMBL" id="RIB18783.1"/>
    </source>
</evidence>
<organism evidence="2 3">
    <name type="scientific">Gigaspora rosea</name>
    <dbReference type="NCBI Taxonomy" id="44941"/>
    <lineage>
        <taxon>Eukaryota</taxon>
        <taxon>Fungi</taxon>
        <taxon>Fungi incertae sedis</taxon>
        <taxon>Mucoromycota</taxon>
        <taxon>Glomeromycotina</taxon>
        <taxon>Glomeromycetes</taxon>
        <taxon>Diversisporales</taxon>
        <taxon>Gigasporaceae</taxon>
        <taxon>Gigaspora</taxon>
    </lineage>
</organism>
<gene>
    <name evidence="2" type="ORF">C2G38_2183598</name>
</gene>
<feature type="region of interest" description="Disordered" evidence="1">
    <location>
        <begin position="165"/>
        <end position="190"/>
    </location>
</feature>
<keyword evidence="3" id="KW-1185">Reference proteome</keyword>
<proteinExistence type="predicted"/>
<name>A0A397VFZ1_9GLOM</name>
<accession>A0A397VFZ1</accession>
<comment type="caution">
    <text evidence="2">The sequence shown here is derived from an EMBL/GenBank/DDBJ whole genome shotgun (WGS) entry which is preliminary data.</text>
</comment>